<sequence length="72" mass="8273">MTRNHIRTTVARANLLLDAMPRTHPRHSCDDIAKTRRLMTIKNRLGRIVVARLYVDDLVSSAHSALSRTHDR</sequence>
<gene>
    <name evidence="1" type="ORF">PACL_0567</name>
</gene>
<dbReference type="EMBL" id="EU595740">
    <property type="protein sequence ID" value="ACD38815.1"/>
    <property type="molecule type" value="Genomic_DNA"/>
</dbReference>
<protein>
    <submittedName>
        <fullName evidence="1">Uncharacterized protein</fullName>
    </submittedName>
</protein>
<name>B3G171_PSEAI</name>
<reference evidence="1" key="1">
    <citation type="journal article" date="2008" name="Genomics">
        <title>Large-insert genome analysis technology detects structural variation in Pseudomonas aeruginosa clinical strains from cystic fibrosis patients.</title>
        <authorList>
            <person name="Hayden H.S."/>
            <person name="Gillett W."/>
            <person name="Saenphimmachak C."/>
            <person name="Lim R."/>
            <person name="Zhou Y."/>
            <person name="Jacobs M.A."/>
            <person name="Chang J."/>
            <person name="Rohmer L."/>
            <person name="D'Argenio D.A."/>
            <person name="Palmieri A."/>
            <person name="Levy R."/>
            <person name="Haugen E."/>
            <person name="Wong G.K."/>
            <person name="Brittnacher M.J."/>
            <person name="Burns J.L."/>
            <person name="Miller S.I."/>
            <person name="Olson M.V."/>
            <person name="Kaul R."/>
        </authorList>
    </citation>
    <scope>NUCLEOTIDE SEQUENCE</scope>
    <source>
        <strain evidence="1">PACS10223</strain>
    </source>
</reference>
<organism evidence="1">
    <name type="scientific">Pseudomonas aeruginosa</name>
    <dbReference type="NCBI Taxonomy" id="287"/>
    <lineage>
        <taxon>Bacteria</taxon>
        <taxon>Pseudomonadati</taxon>
        <taxon>Pseudomonadota</taxon>
        <taxon>Gammaproteobacteria</taxon>
        <taxon>Pseudomonadales</taxon>
        <taxon>Pseudomonadaceae</taxon>
        <taxon>Pseudomonas</taxon>
    </lineage>
</organism>
<proteinExistence type="predicted"/>
<dbReference type="AlphaFoldDB" id="B3G171"/>
<dbReference type="RefSeq" id="WP_133117098.1">
    <property type="nucleotide sequence ID" value="NZ_NWBV01000308.1"/>
</dbReference>
<evidence type="ECO:0000313" key="1">
    <source>
        <dbReference type="EMBL" id="ACD38815.1"/>
    </source>
</evidence>
<accession>B3G171</accession>